<organism evidence="1 2">
    <name type="scientific">Ideonella lacteola</name>
    <dbReference type="NCBI Taxonomy" id="2984193"/>
    <lineage>
        <taxon>Bacteria</taxon>
        <taxon>Pseudomonadati</taxon>
        <taxon>Pseudomonadota</taxon>
        <taxon>Betaproteobacteria</taxon>
        <taxon>Burkholderiales</taxon>
        <taxon>Sphaerotilaceae</taxon>
        <taxon>Ideonella</taxon>
    </lineage>
</organism>
<reference evidence="1 2" key="1">
    <citation type="submission" date="2024-04" db="EMBL/GenBank/DDBJ databases">
        <title>Novel species of the genus Ideonella isolated from streams.</title>
        <authorList>
            <person name="Lu H."/>
        </authorList>
    </citation>
    <scope>NUCLEOTIDE SEQUENCE [LARGE SCALE GENOMIC DNA]</scope>
    <source>
        <strain evidence="1 2">DXS29W</strain>
    </source>
</reference>
<dbReference type="RefSeq" id="WP_341428437.1">
    <property type="nucleotide sequence ID" value="NZ_JBBUTG010000024.1"/>
</dbReference>
<proteinExistence type="predicted"/>
<evidence type="ECO:0000313" key="2">
    <source>
        <dbReference type="Proteomes" id="UP001371218"/>
    </source>
</evidence>
<protein>
    <recommendedName>
        <fullName evidence="3">MarR family transcriptional regulator</fullName>
    </recommendedName>
</protein>
<evidence type="ECO:0000313" key="1">
    <source>
        <dbReference type="EMBL" id="MEK8034012.1"/>
    </source>
</evidence>
<sequence>MHMDVVLRPTKLASTALSAGMLIPRSHRQFLQLLDGRKTLRDLSDAARDMGVDHSALATMVNRGLISWTPTS</sequence>
<accession>A0ABU9BVL8</accession>
<evidence type="ECO:0008006" key="3">
    <source>
        <dbReference type="Google" id="ProtNLM"/>
    </source>
</evidence>
<comment type="caution">
    <text evidence="1">The sequence shown here is derived from an EMBL/GenBank/DDBJ whole genome shotgun (WGS) entry which is preliminary data.</text>
</comment>
<keyword evidence="2" id="KW-1185">Reference proteome</keyword>
<name>A0ABU9BVL8_9BURK</name>
<dbReference type="EMBL" id="JBBUTG010000024">
    <property type="protein sequence ID" value="MEK8034012.1"/>
    <property type="molecule type" value="Genomic_DNA"/>
</dbReference>
<gene>
    <name evidence="1" type="ORF">AACH06_24575</name>
</gene>
<dbReference type="Proteomes" id="UP001371218">
    <property type="component" value="Unassembled WGS sequence"/>
</dbReference>